<protein>
    <submittedName>
        <fullName evidence="1">Unplaced genomic scaffold scaffold_903, whole genome shotgun sequence</fullName>
    </submittedName>
</protein>
<dbReference type="AlphaFoldDB" id="A0A0D0DQT3"/>
<dbReference type="HOGENOM" id="CLU_2856070_0_0_1"/>
<dbReference type="OrthoDB" id="3157803at2759"/>
<accession>A0A0D0DQT3</accession>
<sequence length="71" mass="7874">MQPAITKTDLPLTHDISTYVHNEFIFFIKKLKDKLQAMSFNASSVTGCVSTTTNLWSVNQTKAAFLGITAH</sequence>
<proteinExistence type="predicted"/>
<gene>
    <name evidence="1" type="ORF">PAXRUDRAFT_53714</name>
</gene>
<keyword evidence="2" id="KW-1185">Reference proteome</keyword>
<feature type="non-terminal residue" evidence="1">
    <location>
        <position position="71"/>
    </location>
</feature>
<dbReference type="Proteomes" id="UP000054538">
    <property type="component" value="Unassembled WGS sequence"/>
</dbReference>
<evidence type="ECO:0000313" key="2">
    <source>
        <dbReference type="Proteomes" id="UP000054538"/>
    </source>
</evidence>
<name>A0A0D0DQT3_9AGAM</name>
<dbReference type="InParanoid" id="A0A0D0DQT3"/>
<reference evidence="2" key="2">
    <citation type="submission" date="2015-01" db="EMBL/GenBank/DDBJ databases">
        <title>Evolutionary Origins and Diversification of the Mycorrhizal Mutualists.</title>
        <authorList>
            <consortium name="DOE Joint Genome Institute"/>
            <consortium name="Mycorrhizal Genomics Consortium"/>
            <person name="Kohler A."/>
            <person name="Kuo A."/>
            <person name="Nagy L.G."/>
            <person name="Floudas D."/>
            <person name="Copeland A."/>
            <person name="Barry K.W."/>
            <person name="Cichocki N."/>
            <person name="Veneault-Fourrey C."/>
            <person name="LaButti K."/>
            <person name="Lindquist E.A."/>
            <person name="Lipzen A."/>
            <person name="Lundell T."/>
            <person name="Morin E."/>
            <person name="Murat C."/>
            <person name="Riley R."/>
            <person name="Ohm R."/>
            <person name="Sun H."/>
            <person name="Tunlid A."/>
            <person name="Henrissat B."/>
            <person name="Grigoriev I.V."/>
            <person name="Hibbett D.S."/>
            <person name="Martin F."/>
        </authorList>
    </citation>
    <scope>NUCLEOTIDE SEQUENCE [LARGE SCALE GENOMIC DNA]</scope>
    <source>
        <strain evidence="2">Ve08.2h10</strain>
    </source>
</reference>
<organism evidence="1 2">
    <name type="scientific">Paxillus rubicundulus Ve08.2h10</name>
    <dbReference type="NCBI Taxonomy" id="930991"/>
    <lineage>
        <taxon>Eukaryota</taxon>
        <taxon>Fungi</taxon>
        <taxon>Dikarya</taxon>
        <taxon>Basidiomycota</taxon>
        <taxon>Agaricomycotina</taxon>
        <taxon>Agaricomycetes</taxon>
        <taxon>Agaricomycetidae</taxon>
        <taxon>Boletales</taxon>
        <taxon>Paxilineae</taxon>
        <taxon>Paxillaceae</taxon>
        <taxon>Paxillus</taxon>
    </lineage>
</organism>
<dbReference type="EMBL" id="KN825725">
    <property type="protein sequence ID" value="KIK81830.1"/>
    <property type="molecule type" value="Genomic_DNA"/>
</dbReference>
<reference evidence="1 2" key="1">
    <citation type="submission" date="2014-04" db="EMBL/GenBank/DDBJ databases">
        <authorList>
            <consortium name="DOE Joint Genome Institute"/>
            <person name="Kuo A."/>
            <person name="Kohler A."/>
            <person name="Jargeat P."/>
            <person name="Nagy L.G."/>
            <person name="Floudas D."/>
            <person name="Copeland A."/>
            <person name="Barry K.W."/>
            <person name="Cichocki N."/>
            <person name="Veneault-Fourrey C."/>
            <person name="LaButti K."/>
            <person name="Lindquist E.A."/>
            <person name="Lipzen A."/>
            <person name="Lundell T."/>
            <person name="Morin E."/>
            <person name="Murat C."/>
            <person name="Sun H."/>
            <person name="Tunlid A."/>
            <person name="Henrissat B."/>
            <person name="Grigoriev I.V."/>
            <person name="Hibbett D.S."/>
            <person name="Martin F."/>
            <person name="Nordberg H.P."/>
            <person name="Cantor M.N."/>
            <person name="Hua S.X."/>
        </authorList>
    </citation>
    <scope>NUCLEOTIDE SEQUENCE [LARGE SCALE GENOMIC DNA]</scope>
    <source>
        <strain evidence="1 2">Ve08.2h10</strain>
    </source>
</reference>
<evidence type="ECO:0000313" key="1">
    <source>
        <dbReference type="EMBL" id="KIK81830.1"/>
    </source>
</evidence>